<keyword evidence="4" id="KW-1185">Reference proteome</keyword>
<protein>
    <recommendedName>
        <fullName evidence="2">MADF domain-containing protein</fullName>
    </recommendedName>
</protein>
<reference evidence="3 4" key="1">
    <citation type="journal article" date="2022" name="Allergy">
        <title>Genome assembly and annotation of Periplaneta americana reveal a comprehensive cockroach allergen profile.</title>
        <authorList>
            <person name="Wang L."/>
            <person name="Xiong Q."/>
            <person name="Saelim N."/>
            <person name="Wang L."/>
            <person name="Nong W."/>
            <person name="Wan A.T."/>
            <person name="Shi M."/>
            <person name="Liu X."/>
            <person name="Cao Q."/>
            <person name="Hui J.H.L."/>
            <person name="Sookrung N."/>
            <person name="Leung T.F."/>
            <person name="Tungtrongchitr A."/>
            <person name="Tsui S.K.W."/>
        </authorList>
    </citation>
    <scope>NUCLEOTIDE SEQUENCE [LARGE SCALE GENOMIC DNA]</scope>
    <source>
        <strain evidence="3">PWHHKU_190912</strain>
    </source>
</reference>
<comment type="caution">
    <text evidence="3">The sequence shown here is derived from an EMBL/GenBank/DDBJ whole genome shotgun (WGS) entry which is preliminary data.</text>
</comment>
<proteinExistence type="predicted"/>
<feature type="compositionally biased region" description="Acidic residues" evidence="1">
    <location>
        <begin position="76"/>
        <end position="91"/>
    </location>
</feature>
<feature type="domain" description="MADF" evidence="2">
    <location>
        <begin position="237"/>
        <end position="274"/>
    </location>
</feature>
<dbReference type="EMBL" id="JAJSOF020000025">
    <property type="protein sequence ID" value="KAJ4434669.1"/>
    <property type="molecule type" value="Genomic_DNA"/>
</dbReference>
<dbReference type="Pfam" id="PF10545">
    <property type="entry name" value="MADF_DNA_bdg"/>
    <property type="match status" value="1"/>
</dbReference>
<feature type="compositionally biased region" description="Low complexity" evidence="1">
    <location>
        <begin position="111"/>
        <end position="124"/>
    </location>
</feature>
<feature type="region of interest" description="Disordered" evidence="1">
    <location>
        <begin position="61"/>
        <end position="92"/>
    </location>
</feature>
<name>A0ABQ8SKJ1_PERAM</name>
<organism evidence="3 4">
    <name type="scientific">Periplaneta americana</name>
    <name type="common">American cockroach</name>
    <name type="synonym">Blatta americana</name>
    <dbReference type="NCBI Taxonomy" id="6978"/>
    <lineage>
        <taxon>Eukaryota</taxon>
        <taxon>Metazoa</taxon>
        <taxon>Ecdysozoa</taxon>
        <taxon>Arthropoda</taxon>
        <taxon>Hexapoda</taxon>
        <taxon>Insecta</taxon>
        <taxon>Pterygota</taxon>
        <taxon>Neoptera</taxon>
        <taxon>Polyneoptera</taxon>
        <taxon>Dictyoptera</taxon>
        <taxon>Blattodea</taxon>
        <taxon>Blattoidea</taxon>
        <taxon>Blattidae</taxon>
        <taxon>Blattinae</taxon>
        <taxon>Periplaneta</taxon>
    </lineage>
</organism>
<sequence length="277" mass="32030">MEPSWLRQRAINQVQNYDQKYKNACITPFETKGDFGFNNLALCDACVVEIGEEKYKRETNGGRLLKKPRPTQGCSADDDDDDDDDHDNDDDDKCRRLQQQLVAIKNGATRASQGQTGASAAGEGPHAARPGNEELRNRTGMKDVINTAESLKWKWGGHVVRMDHRRWTHRLTLWDPRIGRRRVGRQTTRWADFFKKKTEAHWTSSTRDRQPEDRDITYALFCSVLCIMEQVLFDEILILSVEENPHAYDKRRTSYKDEKMKENTWLSIAASLNTDHK</sequence>
<feature type="region of interest" description="Disordered" evidence="1">
    <location>
        <begin position="105"/>
        <end position="138"/>
    </location>
</feature>
<accession>A0ABQ8SKJ1</accession>
<dbReference type="Proteomes" id="UP001148838">
    <property type="component" value="Unassembled WGS sequence"/>
</dbReference>
<evidence type="ECO:0000256" key="1">
    <source>
        <dbReference type="SAM" id="MobiDB-lite"/>
    </source>
</evidence>
<evidence type="ECO:0000313" key="3">
    <source>
        <dbReference type="EMBL" id="KAJ4434669.1"/>
    </source>
</evidence>
<evidence type="ECO:0000313" key="4">
    <source>
        <dbReference type="Proteomes" id="UP001148838"/>
    </source>
</evidence>
<evidence type="ECO:0000259" key="2">
    <source>
        <dbReference type="Pfam" id="PF10545"/>
    </source>
</evidence>
<gene>
    <name evidence="3" type="ORF">ANN_23237</name>
</gene>
<dbReference type="InterPro" id="IPR006578">
    <property type="entry name" value="MADF-dom"/>
</dbReference>